<sequence>MVWSPMSQSKSLMLNAHRSAICSWRYSPSRTPELVVQVRPVCVPTLGCDFSQRQVRPKDIAGCRGDSAGPFEGHRWNTFRCKASLTRSRMQTQCGVEIGHLRPWGGQEKIARVLQQHRGVENSRHVFEGETVANAWWIGVSAVLMQAVIKERTVCLQKTKVHSRNFLGGIDALLFALAGIYNFRVGAVRAPNPRDAFTRTVLGKEQSRRAEIKTRQLAPRPFERLQRWGRAFGGIHDTPLLVQINSGHQNIRDVFLKRVDRGLAAKRFEHSYWKAVRHTNLRSALVCSVARTSVGSSRSGAASSRPRAIPTHLGMMIALPYQLYDLGETKKLLSEIYKSVHAGPRLPEFRPATAASSNSPAGRSPLIRTADEGI</sequence>
<dbReference type="Proteomes" id="UP000003856">
    <property type="component" value="Unassembled WGS sequence"/>
</dbReference>
<keyword evidence="3" id="KW-1185">Reference proteome</keyword>
<dbReference type="AlphaFoldDB" id="C5T1I9"/>
<dbReference type="PATRIC" id="fig|573060.9.peg.4424"/>
<evidence type="ECO:0000256" key="1">
    <source>
        <dbReference type="SAM" id="MobiDB-lite"/>
    </source>
</evidence>
<dbReference type="EMBL" id="ACQT01000012">
    <property type="protein sequence ID" value="EER61657.1"/>
    <property type="molecule type" value="Genomic_DNA"/>
</dbReference>
<evidence type="ECO:0000313" key="2">
    <source>
        <dbReference type="EMBL" id="EER61657.1"/>
    </source>
</evidence>
<feature type="region of interest" description="Disordered" evidence="1">
    <location>
        <begin position="348"/>
        <end position="374"/>
    </location>
</feature>
<accession>C5T1I9</accession>
<protein>
    <submittedName>
        <fullName evidence="2">Uncharacterized protein</fullName>
    </submittedName>
</protein>
<name>C5T1I9_ACIDE</name>
<reference evidence="2 3" key="1">
    <citation type="submission" date="2009-05" db="EMBL/GenBank/DDBJ databases">
        <title>The draft genome of Acidovorax delafieldii 2AN.</title>
        <authorList>
            <consortium name="US DOE Joint Genome Institute (JGI-PGF)"/>
            <person name="Lucas S."/>
            <person name="Copeland A."/>
            <person name="Lapidus A."/>
            <person name="Glavina del Rio T."/>
            <person name="Tice H."/>
            <person name="Bruce D."/>
            <person name="Goodwin L."/>
            <person name="Pitluck S."/>
            <person name="Larimer F."/>
            <person name="Land M.L."/>
            <person name="Hauser L."/>
            <person name="Shelobolina E.S."/>
            <person name="Picardal F."/>
            <person name="Roden E."/>
            <person name="Emerson D."/>
        </authorList>
    </citation>
    <scope>NUCLEOTIDE SEQUENCE [LARGE SCALE GENOMIC DNA]</scope>
    <source>
        <strain evidence="2 3">2AN</strain>
    </source>
</reference>
<organism evidence="2 3">
    <name type="scientific">Acidovorax delafieldii 2AN</name>
    <dbReference type="NCBI Taxonomy" id="573060"/>
    <lineage>
        <taxon>Bacteria</taxon>
        <taxon>Pseudomonadati</taxon>
        <taxon>Pseudomonadota</taxon>
        <taxon>Betaproteobacteria</taxon>
        <taxon>Burkholderiales</taxon>
        <taxon>Comamonadaceae</taxon>
        <taxon>Acidovorax</taxon>
    </lineage>
</organism>
<comment type="caution">
    <text evidence="2">The sequence shown here is derived from an EMBL/GenBank/DDBJ whole genome shotgun (WGS) entry which is preliminary data.</text>
</comment>
<gene>
    <name evidence="2" type="ORF">AcdelDRAFT_0769</name>
</gene>
<evidence type="ECO:0000313" key="3">
    <source>
        <dbReference type="Proteomes" id="UP000003856"/>
    </source>
</evidence>
<proteinExistence type="predicted"/>